<dbReference type="InterPro" id="IPR011993">
    <property type="entry name" value="PH-like_dom_sf"/>
</dbReference>
<dbReference type="InterPro" id="IPR017441">
    <property type="entry name" value="Protein_kinase_ATP_BS"/>
</dbReference>
<dbReference type="AlphaFoldDB" id="A0AAW1CXT1"/>
<dbReference type="InterPro" id="IPR033931">
    <property type="entry name" value="PDK1-typ_PH"/>
</dbReference>
<comment type="catalytic activity">
    <reaction evidence="10">
        <text>L-seryl-[protein] + ATP = O-phospho-L-seryl-[protein] + ADP + H(+)</text>
        <dbReference type="Rhea" id="RHEA:17989"/>
        <dbReference type="Rhea" id="RHEA-COMP:9863"/>
        <dbReference type="Rhea" id="RHEA-COMP:11604"/>
        <dbReference type="ChEBI" id="CHEBI:15378"/>
        <dbReference type="ChEBI" id="CHEBI:29999"/>
        <dbReference type="ChEBI" id="CHEBI:30616"/>
        <dbReference type="ChEBI" id="CHEBI:83421"/>
        <dbReference type="ChEBI" id="CHEBI:456216"/>
        <dbReference type="EC" id="2.7.11.1"/>
    </reaction>
</comment>
<evidence type="ECO:0000256" key="2">
    <source>
        <dbReference type="ARBA" id="ARBA00012513"/>
    </source>
</evidence>
<dbReference type="CDD" id="cd01262">
    <property type="entry name" value="PH_PDK1"/>
    <property type="match status" value="1"/>
</dbReference>
<feature type="compositionally biased region" description="Low complexity" evidence="12">
    <location>
        <begin position="38"/>
        <end position="93"/>
    </location>
</feature>
<keyword evidence="6 11" id="KW-0547">Nucleotide-binding</keyword>
<feature type="region of interest" description="Disordered" evidence="12">
    <location>
        <begin position="38"/>
        <end position="94"/>
    </location>
</feature>
<evidence type="ECO:0000256" key="10">
    <source>
        <dbReference type="ARBA" id="ARBA00048679"/>
    </source>
</evidence>
<dbReference type="GO" id="GO:0004674">
    <property type="term" value="F:protein serine/threonine kinase activity"/>
    <property type="evidence" value="ECO:0007669"/>
    <property type="project" value="UniProtKB-KW"/>
</dbReference>
<dbReference type="SMART" id="SM00220">
    <property type="entry name" value="S_TKc"/>
    <property type="match status" value="1"/>
</dbReference>
<keyword evidence="15" id="KW-1185">Reference proteome</keyword>
<comment type="caution">
    <text evidence="14">The sequence shown here is derived from an EMBL/GenBank/DDBJ whole genome shotgun (WGS) entry which is preliminary data.</text>
</comment>
<evidence type="ECO:0000313" key="14">
    <source>
        <dbReference type="EMBL" id="KAK9502613.1"/>
    </source>
</evidence>
<dbReference type="Pfam" id="PF14593">
    <property type="entry name" value="PH_3"/>
    <property type="match status" value="1"/>
</dbReference>
<dbReference type="SUPFAM" id="SSF56112">
    <property type="entry name" value="Protein kinase-like (PK-like)"/>
    <property type="match status" value="1"/>
</dbReference>
<evidence type="ECO:0000259" key="13">
    <source>
        <dbReference type="PROSITE" id="PS50011"/>
    </source>
</evidence>
<dbReference type="EMBL" id="JAPXFL010000008">
    <property type="protein sequence ID" value="KAK9502613.1"/>
    <property type="molecule type" value="Genomic_DNA"/>
</dbReference>
<comment type="catalytic activity">
    <reaction evidence="9">
        <text>L-threonyl-[protein] + ATP = O-phospho-L-threonyl-[protein] + ADP + H(+)</text>
        <dbReference type="Rhea" id="RHEA:46608"/>
        <dbReference type="Rhea" id="RHEA-COMP:11060"/>
        <dbReference type="Rhea" id="RHEA-COMP:11605"/>
        <dbReference type="ChEBI" id="CHEBI:15378"/>
        <dbReference type="ChEBI" id="CHEBI:30013"/>
        <dbReference type="ChEBI" id="CHEBI:30616"/>
        <dbReference type="ChEBI" id="CHEBI:61977"/>
        <dbReference type="ChEBI" id="CHEBI:456216"/>
        <dbReference type="EC" id="2.7.11.1"/>
    </reaction>
</comment>
<dbReference type="InterPro" id="IPR050236">
    <property type="entry name" value="Ser_Thr_kinase_AGC"/>
</dbReference>
<evidence type="ECO:0000256" key="5">
    <source>
        <dbReference type="ARBA" id="ARBA00022679"/>
    </source>
</evidence>
<dbReference type="InterPro" id="IPR000719">
    <property type="entry name" value="Prot_kinase_dom"/>
</dbReference>
<evidence type="ECO:0000256" key="7">
    <source>
        <dbReference type="ARBA" id="ARBA00022777"/>
    </source>
</evidence>
<dbReference type="Gene3D" id="3.30.200.20">
    <property type="entry name" value="Phosphorylase Kinase, domain 1"/>
    <property type="match status" value="1"/>
</dbReference>
<feature type="domain" description="Protein kinase" evidence="13">
    <location>
        <begin position="99"/>
        <end position="387"/>
    </location>
</feature>
<proteinExistence type="inferred from homology"/>
<dbReference type="PROSITE" id="PS00108">
    <property type="entry name" value="PROTEIN_KINASE_ST"/>
    <property type="match status" value="1"/>
</dbReference>
<reference evidence="14 15" key="1">
    <citation type="submission" date="2022-12" db="EMBL/GenBank/DDBJ databases">
        <title>Chromosome-level genome assembly of true bugs.</title>
        <authorList>
            <person name="Ma L."/>
            <person name="Li H."/>
        </authorList>
    </citation>
    <scope>NUCLEOTIDE SEQUENCE [LARGE SCALE GENOMIC DNA]</scope>
    <source>
        <strain evidence="14">Lab_2022b</strain>
    </source>
</reference>
<dbReference type="GO" id="GO:0035556">
    <property type="term" value="P:intracellular signal transduction"/>
    <property type="evidence" value="ECO:0007669"/>
    <property type="project" value="TreeGrafter"/>
</dbReference>
<dbReference type="InterPro" id="IPR039046">
    <property type="entry name" value="PDPK1"/>
</dbReference>
<feature type="binding site" evidence="11">
    <location>
        <position position="128"/>
    </location>
    <ligand>
        <name>ATP</name>
        <dbReference type="ChEBI" id="CHEBI:30616"/>
    </ligand>
</feature>
<organism evidence="14 15">
    <name type="scientific">Rhynocoris fuscipes</name>
    <dbReference type="NCBI Taxonomy" id="488301"/>
    <lineage>
        <taxon>Eukaryota</taxon>
        <taxon>Metazoa</taxon>
        <taxon>Ecdysozoa</taxon>
        <taxon>Arthropoda</taxon>
        <taxon>Hexapoda</taxon>
        <taxon>Insecta</taxon>
        <taxon>Pterygota</taxon>
        <taxon>Neoptera</taxon>
        <taxon>Paraneoptera</taxon>
        <taxon>Hemiptera</taxon>
        <taxon>Heteroptera</taxon>
        <taxon>Panheteroptera</taxon>
        <taxon>Cimicomorpha</taxon>
        <taxon>Reduviidae</taxon>
        <taxon>Harpactorinae</taxon>
        <taxon>Harpactorini</taxon>
        <taxon>Rhynocoris</taxon>
    </lineage>
</organism>
<feature type="compositionally biased region" description="Low complexity" evidence="12">
    <location>
        <begin position="254"/>
        <end position="268"/>
    </location>
</feature>
<dbReference type="Pfam" id="PF00069">
    <property type="entry name" value="Pkinase"/>
    <property type="match status" value="1"/>
</dbReference>
<evidence type="ECO:0000256" key="1">
    <source>
        <dbReference type="ARBA" id="ARBA00010006"/>
    </source>
</evidence>
<dbReference type="PANTHER" id="PTHR24356">
    <property type="entry name" value="SERINE/THREONINE-PROTEIN KINASE"/>
    <property type="match status" value="1"/>
</dbReference>
<evidence type="ECO:0000256" key="4">
    <source>
        <dbReference type="ARBA" id="ARBA00022527"/>
    </source>
</evidence>
<dbReference type="FunFam" id="3.30.200.20:FF:000191">
    <property type="entry name" value="3-phosphoinositide-dependent protein kinase 2-like"/>
    <property type="match status" value="1"/>
</dbReference>
<dbReference type="FunFam" id="1.10.510.10:FF:000163">
    <property type="entry name" value="3-phosphoinositide-dependent protein kinase 1"/>
    <property type="match status" value="1"/>
</dbReference>
<evidence type="ECO:0000256" key="6">
    <source>
        <dbReference type="ARBA" id="ARBA00022741"/>
    </source>
</evidence>
<evidence type="ECO:0000256" key="3">
    <source>
        <dbReference type="ARBA" id="ARBA00018538"/>
    </source>
</evidence>
<name>A0AAW1CXT1_9HEMI</name>
<dbReference type="Gene3D" id="1.10.510.10">
    <property type="entry name" value="Transferase(Phosphotransferase) domain 1"/>
    <property type="match status" value="1"/>
</dbReference>
<evidence type="ECO:0000256" key="8">
    <source>
        <dbReference type="ARBA" id="ARBA00022840"/>
    </source>
</evidence>
<gene>
    <name evidence="14" type="ORF">O3M35_011349</name>
</gene>
<dbReference type="SUPFAM" id="SSF50729">
    <property type="entry name" value="PH domain-like"/>
    <property type="match status" value="1"/>
</dbReference>
<dbReference type="CDD" id="cd05581">
    <property type="entry name" value="STKc_PDK1"/>
    <property type="match status" value="1"/>
</dbReference>
<dbReference type="PROSITE" id="PS00107">
    <property type="entry name" value="PROTEIN_KINASE_ATP"/>
    <property type="match status" value="1"/>
</dbReference>
<dbReference type="GO" id="GO:0005524">
    <property type="term" value="F:ATP binding"/>
    <property type="evidence" value="ECO:0007669"/>
    <property type="project" value="UniProtKB-UniRule"/>
</dbReference>
<keyword evidence="8 11" id="KW-0067">ATP-binding</keyword>
<feature type="region of interest" description="Disordered" evidence="12">
    <location>
        <begin position="254"/>
        <end position="287"/>
    </location>
</feature>
<keyword evidence="7" id="KW-0418">Kinase</keyword>
<evidence type="ECO:0000256" key="9">
    <source>
        <dbReference type="ARBA" id="ARBA00047899"/>
    </source>
</evidence>
<accession>A0AAW1CXT1</accession>
<evidence type="ECO:0000256" key="12">
    <source>
        <dbReference type="SAM" id="MobiDB-lite"/>
    </source>
</evidence>
<dbReference type="PANTHER" id="PTHR24356:SF163">
    <property type="entry name" value="3-PHOSPHOINOSITIDE-DEPENDENT PROTEIN KINASE 1-RELATED"/>
    <property type="match status" value="1"/>
</dbReference>
<sequence length="623" mass="70180">MADKRVPTLPTALPSVGTNGITMASLSVESTTKCNGTNTLTTVVSNPQTSTQQQQQSQPQQPVSTGATSKPVKTVVNNNSSSSSASGSSTPAKRSTKDFIFGRVIGEGSFSTVYLTKDIHTSKEYAIKVCEKRHIMREKKSEYIKRERDVLNILSSAQTPLFTKLYCTFQDAERLYFVLSYAKNGELLQYINKMGNFDIACTRFYAAEILLALEYLQNLGIIHRDLKPENILLDDKMHILITDFGSAKMLNSSESANVNSSNSRSEANGDVDNDEQEPPKPKRRSSFVGTAQYVSPELLTDKTAHYASDLWALGCIIYQMISGLPPFRARSEYAIFQKITKLDYEFPDGFDSEARDLVEKLLVLNANERLGAKDTKGYPSIRSHPMFNGIDFDNLLTTTPPAISPYLPNDDNYKSEEIFDDIFEECFENDNIKRNDYVECKENIKRSDIVECKDNIECKDNVECKFPDDLEPGLDQQLSRLLGLESDDEATPVRIRAGITSILTVPELARAKLEEQRRTSPYHHVVFGRLILKQGLLLKRTGLFTRKRMFFLTEGPHLYYADPDSMILKGEVPWSPSMTAEPKTFKILFIHTPNRNYLLEDTGGYALGWVKAIQEMKTYTYGP</sequence>
<dbReference type="InterPro" id="IPR008271">
    <property type="entry name" value="Ser/Thr_kinase_AS"/>
</dbReference>
<keyword evidence="5" id="KW-0808">Transferase</keyword>
<dbReference type="PROSITE" id="PS50011">
    <property type="entry name" value="PROTEIN_KINASE_DOM"/>
    <property type="match status" value="1"/>
</dbReference>
<dbReference type="Proteomes" id="UP001461498">
    <property type="component" value="Unassembled WGS sequence"/>
</dbReference>
<dbReference type="EC" id="2.7.11.1" evidence="2"/>
<comment type="similarity">
    <text evidence="1">Belongs to the protein kinase superfamily. AGC Ser/Thr protein kinase family. PDPK1 subfamily.</text>
</comment>
<evidence type="ECO:0000313" key="15">
    <source>
        <dbReference type="Proteomes" id="UP001461498"/>
    </source>
</evidence>
<dbReference type="Gene3D" id="2.30.29.30">
    <property type="entry name" value="Pleckstrin-homology domain (PH domain)/Phosphotyrosine-binding domain (PTB)"/>
    <property type="match status" value="1"/>
</dbReference>
<evidence type="ECO:0000256" key="11">
    <source>
        <dbReference type="PROSITE-ProRule" id="PRU10141"/>
    </source>
</evidence>
<dbReference type="InterPro" id="IPR011009">
    <property type="entry name" value="Kinase-like_dom_sf"/>
</dbReference>
<keyword evidence="4" id="KW-0723">Serine/threonine-protein kinase</keyword>
<protein>
    <recommendedName>
        <fullName evidence="3">3-phosphoinositide-dependent protein kinase 1</fullName>
        <ecNumber evidence="2">2.7.11.1</ecNumber>
    </recommendedName>
</protein>